<protein>
    <recommendedName>
        <fullName evidence="4">Integral membrane protein</fullName>
    </recommendedName>
</protein>
<keyword evidence="1" id="KW-0472">Membrane</keyword>
<keyword evidence="1" id="KW-0812">Transmembrane</keyword>
<proteinExistence type="predicted"/>
<accession>A0A2P8I648</accession>
<gene>
    <name evidence="2" type="ORF">B0I31_108388</name>
</gene>
<comment type="caution">
    <text evidence="2">The sequence shown here is derived from an EMBL/GenBank/DDBJ whole genome shotgun (WGS) entry which is preliminary data.</text>
</comment>
<sequence>MWTRTVLLLPCGSMKGLAVLGTVLLCVFAPIALVYGLMAFTPTGSCEYSVSGVCSYGRAPMVVAAGGTALAWAAGVVLTWAGTRGRARVVVPYAALAVIVLLLVVAGRMAG</sequence>
<reference evidence="2 3" key="1">
    <citation type="submission" date="2018-03" db="EMBL/GenBank/DDBJ databases">
        <title>Genomic Encyclopedia of Type Strains, Phase III (KMG-III): the genomes of soil and plant-associated and newly described type strains.</title>
        <authorList>
            <person name="Whitman W."/>
        </authorList>
    </citation>
    <scope>NUCLEOTIDE SEQUENCE [LARGE SCALE GENOMIC DNA]</scope>
    <source>
        <strain evidence="2 3">CGMCC 4.7097</strain>
    </source>
</reference>
<keyword evidence="1" id="KW-1133">Transmembrane helix</keyword>
<feature type="transmembrane region" description="Helical" evidence="1">
    <location>
        <begin position="89"/>
        <end position="110"/>
    </location>
</feature>
<evidence type="ECO:0000256" key="1">
    <source>
        <dbReference type="SAM" id="Phobius"/>
    </source>
</evidence>
<name>A0A2P8I648_SACCR</name>
<evidence type="ECO:0008006" key="4">
    <source>
        <dbReference type="Google" id="ProtNLM"/>
    </source>
</evidence>
<dbReference type="Proteomes" id="UP000241118">
    <property type="component" value="Unassembled WGS sequence"/>
</dbReference>
<dbReference type="EMBL" id="PYAX01000008">
    <property type="protein sequence ID" value="PSL53941.1"/>
    <property type="molecule type" value="Genomic_DNA"/>
</dbReference>
<dbReference type="AlphaFoldDB" id="A0A2P8I648"/>
<evidence type="ECO:0000313" key="3">
    <source>
        <dbReference type="Proteomes" id="UP000241118"/>
    </source>
</evidence>
<feature type="transmembrane region" description="Helical" evidence="1">
    <location>
        <begin position="60"/>
        <end position="82"/>
    </location>
</feature>
<keyword evidence="3" id="KW-1185">Reference proteome</keyword>
<organism evidence="2 3">
    <name type="scientific">Saccharothrix carnea</name>
    <dbReference type="NCBI Taxonomy" id="1280637"/>
    <lineage>
        <taxon>Bacteria</taxon>
        <taxon>Bacillati</taxon>
        <taxon>Actinomycetota</taxon>
        <taxon>Actinomycetes</taxon>
        <taxon>Pseudonocardiales</taxon>
        <taxon>Pseudonocardiaceae</taxon>
        <taxon>Saccharothrix</taxon>
    </lineage>
</organism>
<evidence type="ECO:0000313" key="2">
    <source>
        <dbReference type="EMBL" id="PSL53941.1"/>
    </source>
</evidence>